<keyword evidence="10 12" id="KW-0472">Membrane</keyword>
<keyword evidence="13" id="KW-1185">Reference proteome</keyword>
<dbReference type="GO" id="GO:0005243">
    <property type="term" value="F:gap junction channel activity"/>
    <property type="evidence" value="ECO:0007669"/>
    <property type="project" value="TreeGrafter"/>
</dbReference>
<evidence type="ECO:0000256" key="12">
    <source>
        <dbReference type="RuleBase" id="RU010713"/>
    </source>
</evidence>
<evidence type="ECO:0000256" key="5">
    <source>
        <dbReference type="ARBA" id="ARBA00022692"/>
    </source>
</evidence>
<dbReference type="GO" id="GO:0005921">
    <property type="term" value="C:gap junction"/>
    <property type="evidence" value="ECO:0007669"/>
    <property type="project" value="UniProtKB-SubCell"/>
</dbReference>
<evidence type="ECO:0000256" key="4">
    <source>
        <dbReference type="ARBA" id="ARBA00022475"/>
    </source>
</evidence>
<dbReference type="GO" id="GO:0034220">
    <property type="term" value="P:monoatomic ion transmembrane transport"/>
    <property type="evidence" value="ECO:0007669"/>
    <property type="project" value="UniProtKB-KW"/>
</dbReference>
<name>A0A914LSZ1_MELIC</name>
<keyword evidence="5 12" id="KW-0812">Transmembrane</keyword>
<comment type="subcellular location">
    <subcellularLocation>
        <location evidence="1">Cell junction</location>
        <location evidence="1">Gap junction</location>
    </subcellularLocation>
    <subcellularLocation>
        <location evidence="2 12">Cell membrane</location>
        <topology evidence="2 12">Multi-pass membrane protein</topology>
    </subcellularLocation>
</comment>
<evidence type="ECO:0000313" key="13">
    <source>
        <dbReference type="Proteomes" id="UP000887563"/>
    </source>
</evidence>
<dbReference type="PANTHER" id="PTHR11893:SF44">
    <property type="entry name" value="INNEXIN"/>
    <property type="match status" value="1"/>
</dbReference>
<evidence type="ECO:0000256" key="10">
    <source>
        <dbReference type="ARBA" id="ARBA00023136"/>
    </source>
</evidence>
<keyword evidence="11 12" id="KW-0407">Ion channel</keyword>
<dbReference type="PROSITE" id="PS51013">
    <property type="entry name" value="PANNEXIN"/>
    <property type="match status" value="1"/>
</dbReference>
<feature type="transmembrane region" description="Helical" evidence="12">
    <location>
        <begin position="55"/>
        <end position="76"/>
    </location>
</feature>
<comment type="function">
    <text evidence="12">Structural component of the gap junctions.</text>
</comment>
<dbReference type="PRINTS" id="PR01262">
    <property type="entry name" value="INNEXIN"/>
</dbReference>
<feature type="transmembrane region" description="Helical" evidence="12">
    <location>
        <begin position="21"/>
        <end position="43"/>
    </location>
</feature>
<dbReference type="Proteomes" id="UP000887563">
    <property type="component" value="Unplaced"/>
</dbReference>
<keyword evidence="8 12" id="KW-1133">Transmembrane helix</keyword>
<evidence type="ECO:0000256" key="11">
    <source>
        <dbReference type="ARBA" id="ARBA00023303"/>
    </source>
</evidence>
<evidence type="ECO:0000313" key="14">
    <source>
        <dbReference type="WBParaSite" id="Minc3s00857g18154"/>
    </source>
</evidence>
<dbReference type="Pfam" id="PF00876">
    <property type="entry name" value="Innexin"/>
    <property type="match status" value="1"/>
</dbReference>
<evidence type="ECO:0000256" key="7">
    <source>
        <dbReference type="ARBA" id="ARBA00022949"/>
    </source>
</evidence>
<gene>
    <name evidence="12" type="primary">inx</name>
</gene>
<keyword evidence="4" id="KW-1003">Cell membrane</keyword>
<dbReference type="WBParaSite" id="Minc3s00857g18154">
    <property type="protein sequence ID" value="Minc3s00857g18154"/>
    <property type="gene ID" value="Minc3s00857g18154"/>
</dbReference>
<keyword evidence="9 12" id="KW-0406">Ion transport</keyword>
<sequence length="160" mass="19046">MRVNPSLTPTAKRILLNGVTNSNLAFFIMRMVFSEVVGTLSFLQPQADDDMTDRLHYYYTTTFLLVTSVLISLKMYGGRPIECWMPAEYQNSWQEYTEIYCFSMNTYFTPFDKQIPDESEVREKNMISYYQWTPFFLENLKKLRESPYLSAHKNPQYRLF</sequence>
<dbReference type="GO" id="GO:0005886">
    <property type="term" value="C:plasma membrane"/>
    <property type="evidence" value="ECO:0007669"/>
    <property type="project" value="UniProtKB-SubCell"/>
</dbReference>
<evidence type="ECO:0000256" key="9">
    <source>
        <dbReference type="ARBA" id="ARBA00023065"/>
    </source>
</evidence>
<comment type="similarity">
    <text evidence="12">Belongs to the pannexin family.</text>
</comment>
<evidence type="ECO:0000256" key="6">
    <source>
        <dbReference type="ARBA" id="ARBA00022868"/>
    </source>
</evidence>
<proteinExistence type="inferred from homology"/>
<evidence type="ECO:0000256" key="2">
    <source>
        <dbReference type="ARBA" id="ARBA00004651"/>
    </source>
</evidence>
<keyword evidence="7" id="KW-0965">Cell junction</keyword>
<protein>
    <recommendedName>
        <fullName evidence="12">Innexin</fullName>
    </recommendedName>
</protein>
<dbReference type="InterPro" id="IPR000990">
    <property type="entry name" value="Innexin"/>
</dbReference>
<evidence type="ECO:0000256" key="8">
    <source>
        <dbReference type="ARBA" id="ARBA00022989"/>
    </source>
</evidence>
<dbReference type="PANTHER" id="PTHR11893">
    <property type="entry name" value="INNEXIN"/>
    <property type="match status" value="1"/>
</dbReference>
<accession>A0A914LSZ1</accession>
<keyword evidence="6" id="KW-0303">Gap junction</keyword>
<dbReference type="AlphaFoldDB" id="A0A914LSZ1"/>
<evidence type="ECO:0000256" key="1">
    <source>
        <dbReference type="ARBA" id="ARBA00004610"/>
    </source>
</evidence>
<evidence type="ECO:0000256" key="3">
    <source>
        <dbReference type="ARBA" id="ARBA00022448"/>
    </source>
</evidence>
<comment type="caution">
    <text evidence="12">Lacks conserved residue(s) required for the propagation of feature annotation.</text>
</comment>
<reference evidence="14" key="1">
    <citation type="submission" date="2022-11" db="UniProtKB">
        <authorList>
            <consortium name="WormBaseParasite"/>
        </authorList>
    </citation>
    <scope>IDENTIFICATION</scope>
</reference>
<organism evidence="13 14">
    <name type="scientific">Meloidogyne incognita</name>
    <name type="common">Southern root-knot nematode worm</name>
    <name type="synonym">Oxyuris incognita</name>
    <dbReference type="NCBI Taxonomy" id="6306"/>
    <lineage>
        <taxon>Eukaryota</taxon>
        <taxon>Metazoa</taxon>
        <taxon>Ecdysozoa</taxon>
        <taxon>Nematoda</taxon>
        <taxon>Chromadorea</taxon>
        <taxon>Rhabditida</taxon>
        <taxon>Tylenchina</taxon>
        <taxon>Tylenchomorpha</taxon>
        <taxon>Tylenchoidea</taxon>
        <taxon>Meloidogynidae</taxon>
        <taxon>Meloidogyninae</taxon>
        <taxon>Meloidogyne</taxon>
        <taxon>Meloidogyne incognita group</taxon>
    </lineage>
</organism>
<keyword evidence="3 12" id="KW-0813">Transport</keyword>